<evidence type="ECO:0000256" key="1">
    <source>
        <dbReference type="ARBA" id="ARBA00022491"/>
    </source>
</evidence>
<dbReference type="Gene3D" id="3.40.50.2300">
    <property type="match status" value="2"/>
</dbReference>
<comment type="caution">
    <text evidence="6">The sequence shown here is derived from an EMBL/GenBank/DDBJ whole genome shotgun (WGS) entry which is preliminary data.</text>
</comment>
<evidence type="ECO:0000313" key="7">
    <source>
        <dbReference type="Proteomes" id="UP001198200"/>
    </source>
</evidence>
<dbReference type="PANTHER" id="PTHR30146">
    <property type="entry name" value="LACI-RELATED TRANSCRIPTIONAL REPRESSOR"/>
    <property type="match status" value="1"/>
</dbReference>
<dbReference type="InterPro" id="IPR046335">
    <property type="entry name" value="LacI/GalR-like_sensor"/>
</dbReference>
<organism evidence="6 7">
    <name type="scientific">Anthropogastromicrobium aceti</name>
    <dbReference type="NCBI Taxonomy" id="2981768"/>
    <lineage>
        <taxon>Bacteria</taxon>
        <taxon>Bacillati</taxon>
        <taxon>Bacillota</taxon>
        <taxon>Clostridia</taxon>
        <taxon>Lachnospirales</taxon>
        <taxon>Lachnospiraceae</taxon>
        <taxon>Anthropogastromicrobium</taxon>
    </lineage>
</organism>
<evidence type="ECO:0000256" key="4">
    <source>
        <dbReference type="ARBA" id="ARBA00023163"/>
    </source>
</evidence>
<dbReference type="InterPro" id="IPR028082">
    <property type="entry name" value="Peripla_BP_I"/>
</dbReference>
<protein>
    <submittedName>
        <fullName evidence="6">Substrate-binding domain-containing protein</fullName>
    </submittedName>
</protein>
<evidence type="ECO:0000259" key="5">
    <source>
        <dbReference type="Pfam" id="PF13377"/>
    </source>
</evidence>
<sequence length="349" mass="39694">MKKVTYQQVADALNISRVTVWKAVNDKPGIAPDTKRSILQKAVEMGYPISIADSKNINVVTAPPKASSPSIKNCNVAVVVSRPETSTFWMNIIHHQAIALASHEVNMMYVYLPPTYSDDFTLPNCLTDSSVSGIIVMNIYDPRLFLALNNLELPKVFLDCPTNTSFSSLNGDLFLIEGRANTEEIVERMIASEKKRIRFIGDIAYAQTNKERYLGYLKAMQRHQLFINESENLTQSMGLDQYKPLVYEYLDHIAASSDAIVCVNDHIASLVLSYCQEHNIRVPDDLYVSGFDDNHEFNNRITLTSVHVNTEHIGTHLANRIVYRLMHPEDDYEYTYIRSRTIYRESTND</sequence>
<keyword evidence="7" id="KW-1185">Reference proteome</keyword>
<evidence type="ECO:0000256" key="3">
    <source>
        <dbReference type="ARBA" id="ARBA00023125"/>
    </source>
</evidence>
<proteinExistence type="predicted"/>
<keyword evidence="2" id="KW-0805">Transcription regulation</keyword>
<dbReference type="PANTHER" id="PTHR30146:SF148">
    <property type="entry name" value="HTH-TYPE TRANSCRIPTIONAL REPRESSOR PURR-RELATED"/>
    <property type="match status" value="1"/>
</dbReference>
<dbReference type="Gene3D" id="1.10.260.40">
    <property type="entry name" value="lambda repressor-like DNA-binding domains"/>
    <property type="match status" value="1"/>
</dbReference>
<dbReference type="GO" id="GO:0003700">
    <property type="term" value="F:DNA-binding transcription factor activity"/>
    <property type="evidence" value="ECO:0007669"/>
    <property type="project" value="TreeGrafter"/>
</dbReference>
<dbReference type="EMBL" id="JAJEQN010000009">
    <property type="protein sequence ID" value="MCC2221009.1"/>
    <property type="molecule type" value="Genomic_DNA"/>
</dbReference>
<dbReference type="InterPro" id="IPR010982">
    <property type="entry name" value="Lambda_DNA-bd_dom_sf"/>
</dbReference>
<dbReference type="RefSeq" id="WP_308731397.1">
    <property type="nucleotide sequence ID" value="NZ_JAJEQN010000009.1"/>
</dbReference>
<reference evidence="6 7" key="1">
    <citation type="submission" date="2021-10" db="EMBL/GenBank/DDBJ databases">
        <title>Anaerobic single-cell dispensing facilitates the cultivation of human gut bacteria.</title>
        <authorList>
            <person name="Afrizal A."/>
        </authorList>
    </citation>
    <scope>NUCLEOTIDE SEQUENCE [LARGE SCALE GENOMIC DNA]</scope>
    <source>
        <strain evidence="6 7">CLA-AA-H224</strain>
    </source>
</reference>
<accession>A0AAE3E2S8</accession>
<dbReference type="SUPFAM" id="SSF47413">
    <property type="entry name" value="lambda repressor-like DNA-binding domains"/>
    <property type="match status" value="1"/>
</dbReference>
<evidence type="ECO:0000313" key="6">
    <source>
        <dbReference type="EMBL" id="MCC2221009.1"/>
    </source>
</evidence>
<keyword evidence="3" id="KW-0238">DNA-binding</keyword>
<feature type="domain" description="Transcriptional regulator LacI/GalR-like sensor" evidence="5">
    <location>
        <begin position="187"/>
        <end position="347"/>
    </location>
</feature>
<dbReference type="SUPFAM" id="SSF53822">
    <property type="entry name" value="Periplasmic binding protein-like I"/>
    <property type="match status" value="1"/>
</dbReference>
<dbReference type="Proteomes" id="UP001198200">
    <property type="component" value="Unassembled WGS sequence"/>
</dbReference>
<dbReference type="GO" id="GO:0000976">
    <property type="term" value="F:transcription cis-regulatory region binding"/>
    <property type="evidence" value="ECO:0007669"/>
    <property type="project" value="TreeGrafter"/>
</dbReference>
<evidence type="ECO:0000256" key="2">
    <source>
        <dbReference type="ARBA" id="ARBA00023015"/>
    </source>
</evidence>
<dbReference type="Pfam" id="PF13377">
    <property type="entry name" value="Peripla_BP_3"/>
    <property type="match status" value="1"/>
</dbReference>
<name>A0AAE3E2S8_9FIRM</name>
<keyword evidence="4" id="KW-0804">Transcription</keyword>
<gene>
    <name evidence="6" type="ORF">LKD48_05020</name>
</gene>
<keyword evidence="1" id="KW-0678">Repressor</keyword>
<dbReference type="AlphaFoldDB" id="A0AAE3E2S8"/>